<evidence type="ECO:0000256" key="2">
    <source>
        <dbReference type="ARBA" id="ARBA00022448"/>
    </source>
</evidence>
<evidence type="ECO:0000256" key="9">
    <source>
        <dbReference type="ARBA" id="ARBA00023077"/>
    </source>
</evidence>
<evidence type="ECO:0000256" key="6">
    <source>
        <dbReference type="ARBA" id="ARBA00022729"/>
    </source>
</evidence>
<dbReference type="PANTHER" id="PTHR32552">
    <property type="entry name" value="FERRICHROME IRON RECEPTOR-RELATED"/>
    <property type="match status" value="1"/>
</dbReference>
<sequence>RNTDPDTAAAQELLSGKRHATGMEFNLAGRLTPQWELFFNHTWIPSAKIDKSNVVLASNGGGAQVQGDRPGLTPKHSGSVWSTYAVTSKLRVGAGLTYRAKQNPEGSRAVYASGFAVVDAMAEYAFDDKTSLKLNVSNLFD</sequence>
<dbReference type="InterPro" id="IPR039426">
    <property type="entry name" value="TonB-dep_rcpt-like"/>
</dbReference>
<keyword evidence="4" id="KW-0410">Iron transport</keyword>
<comment type="caution">
    <text evidence="13">The sequence shown here is derived from an EMBL/GenBank/DDBJ whole genome shotgun (WGS) entry which is preliminary data.</text>
</comment>
<gene>
    <name evidence="13" type="ORF">GPA27_28470</name>
</gene>
<dbReference type="Pfam" id="PF00593">
    <property type="entry name" value="TonB_dep_Rec_b-barrel"/>
    <property type="match status" value="1"/>
</dbReference>
<evidence type="ECO:0000313" key="14">
    <source>
        <dbReference type="Proteomes" id="UP000634522"/>
    </source>
</evidence>
<protein>
    <submittedName>
        <fullName evidence="13">TonB-dependent receptor</fullName>
    </submittedName>
</protein>
<keyword evidence="3" id="KW-1134">Transmembrane beta strand</keyword>
<dbReference type="InterPro" id="IPR036942">
    <property type="entry name" value="Beta-barrel_TonB_sf"/>
</dbReference>
<feature type="non-terminal residue" evidence="13">
    <location>
        <position position="1"/>
    </location>
</feature>
<comment type="subcellular location">
    <subcellularLocation>
        <location evidence="1">Cell outer membrane</location>
        <topology evidence="1">Multi-pass membrane protein</topology>
    </subcellularLocation>
</comment>
<evidence type="ECO:0000256" key="10">
    <source>
        <dbReference type="ARBA" id="ARBA00023136"/>
    </source>
</evidence>
<organism evidence="13 14">
    <name type="scientific">Aromatoleum toluolicum</name>
    <dbReference type="NCBI Taxonomy" id="90060"/>
    <lineage>
        <taxon>Bacteria</taxon>
        <taxon>Pseudomonadati</taxon>
        <taxon>Pseudomonadota</taxon>
        <taxon>Betaproteobacteria</taxon>
        <taxon>Rhodocyclales</taxon>
        <taxon>Rhodocyclaceae</taxon>
        <taxon>Aromatoleum</taxon>
    </lineage>
</organism>
<keyword evidence="9" id="KW-0798">TonB box</keyword>
<keyword evidence="6" id="KW-0732">Signal</keyword>
<feature type="domain" description="TonB-dependent receptor-like beta-barrel" evidence="12">
    <location>
        <begin position="13"/>
        <end position="139"/>
    </location>
</feature>
<evidence type="ECO:0000256" key="3">
    <source>
        <dbReference type="ARBA" id="ARBA00022452"/>
    </source>
</evidence>
<dbReference type="PANTHER" id="PTHR32552:SF68">
    <property type="entry name" value="FERRICHROME OUTER MEMBRANE TRANSPORTER_PHAGE RECEPTOR"/>
    <property type="match status" value="1"/>
</dbReference>
<accession>A0ABX1NQ08</accession>
<evidence type="ECO:0000256" key="5">
    <source>
        <dbReference type="ARBA" id="ARBA00022692"/>
    </source>
</evidence>
<keyword evidence="7" id="KW-0408">Iron</keyword>
<dbReference type="InterPro" id="IPR000531">
    <property type="entry name" value="Beta-barrel_TonB"/>
</dbReference>
<evidence type="ECO:0000256" key="11">
    <source>
        <dbReference type="ARBA" id="ARBA00023237"/>
    </source>
</evidence>
<dbReference type="EMBL" id="WTVS01000237">
    <property type="protein sequence ID" value="NMG01302.1"/>
    <property type="molecule type" value="Genomic_DNA"/>
</dbReference>
<keyword evidence="2" id="KW-0813">Transport</keyword>
<evidence type="ECO:0000256" key="8">
    <source>
        <dbReference type="ARBA" id="ARBA00023065"/>
    </source>
</evidence>
<reference evidence="13 14" key="1">
    <citation type="submission" date="2019-12" db="EMBL/GenBank/DDBJ databases">
        <title>Comparative genomics gives insights into the taxonomy of the Azoarcus-Aromatoleum group and reveals separate origins of nif in the plant-associated Azoarcus and non-plant-associated Aromatoleum sub-groups.</title>
        <authorList>
            <person name="Lafos M."/>
            <person name="Maluk M."/>
            <person name="Batista M."/>
            <person name="Junghare M."/>
            <person name="Carmona M."/>
            <person name="Faoro H."/>
            <person name="Cruz L.M."/>
            <person name="Battistoni F."/>
            <person name="De Souza E."/>
            <person name="Pedrosa F."/>
            <person name="Chen W.-M."/>
            <person name="Poole P.S."/>
            <person name="Dixon R.A."/>
            <person name="James E.K."/>
        </authorList>
    </citation>
    <scope>NUCLEOTIDE SEQUENCE [LARGE SCALE GENOMIC DNA]</scope>
    <source>
        <strain evidence="13 14">T</strain>
    </source>
</reference>
<keyword evidence="11" id="KW-0998">Cell outer membrane</keyword>
<proteinExistence type="predicted"/>
<keyword evidence="8" id="KW-0406">Ion transport</keyword>
<dbReference type="Gene3D" id="2.40.170.20">
    <property type="entry name" value="TonB-dependent receptor, beta-barrel domain"/>
    <property type="match status" value="1"/>
</dbReference>
<evidence type="ECO:0000259" key="12">
    <source>
        <dbReference type="Pfam" id="PF00593"/>
    </source>
</evidence>
<evidence type="ECO:0000256" key="1">
    <source>
        <dbReference type="ARBA" id="ARBA00004571"/>
    </source>
</evidence>
<evidence type="ECO:0000256" key="7">
    <source>
        <dbReference type="ARBA" id="ARBA00023004"/>
    </source>
</evidence>
<dbReference type="Proteomes" id="UP000634522">
    <property type="component" value="Unassembled WGS sequence"/>
</dbReference>
<feature type="non-terminal residue" evidence="13">
    <location>
        <position position="141"/>
    </location>
</feature>
<keyword evidence="13" id="KW-0675">Receptor</keyword>
<evidence type="ECO:0000313" key="13">
    <source>
        <dbReference type="EMBL" id="NMG01302.1"/>
    </source>
</evidence>
<keyword evidence="10" id="KW-0472">Membrane</keyword>
<dbReference type="RefSeq" id="WP_169143750.1">
    <property type="nucleotide sequence ID" value="NZ_WTVS01000237.1"/>
</dbReference>
<dbReference type="SUPFAM" id="SSF56935">
    <property type="entry name" value="Porins"/>
    <property type="match status" value="1"/>
</dbReference>
<keyword evidence="14" id="KW-1185">Reference proteome</keyword>
<name>A0ABX1NQ08_9RHOO</name>
<evidence type="ECO:0000256" key="4">
    <source>
        <dbReference type="ARBA" id="ARBA00022496"/>
    </source>
</evidence>
<keyword evidence="5" id="KW-0812">Transmembrane</keyword>